<dbReference type="EMBL" id="CAJNNW010033596">
    <property type="protein sequence ID" value="CAE8719646.1"/>
    <property type="molecule type" value="Genomic_DNA"/>
</dbReference>
<proteinExistence type="predicted"/>
<sequence length="246" mass="24798">DPALDLLCPGKNRQSSDIGEEYCWSKVWVFGGCKAANVPKFEDWHQAQSLEVLVADVVQWANLPDDRHKQGCYGDAGAPLNEPAPPQPRPGGLSGGLGFGGLGTGAPGAGPGLGGGLAAGGSVLAGSLGGGLEGGLGGGPVGGLGAPPAQPQGPAPPPEVLQKIESALAAPGLAQLCPGASLQSTSVGEACWKKIWGHVGCIEASAPAYEEWHAAQNMEVLVADAAQWASLSSEKHRLACYGRSEL</sequence>
<name>A0A813KZT2_POLGL</name>
<feature type="region of interest" description="Disordered" evidence="1">
    <location>
        <begin position="73"/>
        <end position="99"/>
    </location>
</feature>
<dbReference type="Proteomes" id="UP000626109">
    <property type="component" value="Unassembled WGS sequence"/>
</dbReference>
<evidence type="ECO:0000313" key="3">
    <source>
        <dbReference type="Proteomes" id="UP000626109"/>
    </source>
</evidence>
<comment type="caution">
    <text evidence="2">The sequence shown here is derived from an EMBL/GenBank/DDBJ whole genome shotgun (WGS) entry which is preliminary data.</text>
</comment>
<feature type="region of interest" description="Disordered" evidence="1">
    <location>
        <begin position="139"/>
        <end position="159"/>
    </location>
</feature>
<feature type="non-terminal residue" evidence="2">
    <location>
        <position position="1"/>
    </location>
</feature>
<evidence type="ECO:0000313" key="2">
    <source>
        <dbReference type="EMBL" id="CAE8719646.1"/>
    </source>
</evidence>
<feature type="compositionally biased region" description="Pro residues" evidence="1">
    <location>
        <begin position="148"/>
        <end position="159"/>
    </location>
</feature>
<gene>
    <name evidence="2" type="ORF">PGLA2088_LOCUS40801</name>
</gene>
<protein>
    <submittedName>
        <fullName evidence="2">Uncharacterized protein</fullName>
    </submittedName>
</protein>
<organism evidence="2 3">
    <name type="scientific">Polarella glacialis</name>
    <name type="common">Dinoflagellate</name>
    <dbReference type="NCBI Taxonomy" id="89957"/>
    <lineage>
        <taxon>Eukaryota</taxon>
        <taxon>Sar</taxon>
        <taxon>Alveolata</taxon>
        <taxon>Dinophyceae</taxon>
        <taxon>Suessiales</taxon>
        <taxon>Suessiaceae</taxon>
        <taxon>Polarella</taxon>
    </lineage>
</organism>
<dbReference type="AlphaFoldDB" id="A0A813KZT2"/>
<reference evidence="2" key="1">
    <citation type="submission" date="2021-02" db="EMBL/GenBank/DDBJ databases">
        <authorList>
            <person name="Dougan E. K."/>
            <person name="Rhodes N."/>
            <person name="Thang M."/>
            <person name="Chan C."/>
        </authorList>
    </citation>
    <scope>NUCLEOTIDE SEQUENCE</scope>
</reference>
<accession>A0A813KZT2</accession>
<evidence type="ECO:0000256" key="1">
    <source>
        <dbReference type="SAM" id="MobiDB-lite"/>
    </source>
</evidence>